<comment type="caution">
    <text evidence="1">The sequence shown here is derived from an EMBL/GenBank/DDBJ whole genome shotgun (WGS) entry which is preliminary data.</text>
</comment>
<evidence type="ECO:0000313" key="2">
    <source>
        <dbReference type="Proteomes" id="UP000189670"/>
    </source>
</evidence>
<dbReference type="Proteomes" id="UP000189670">
    <property type="component" value="Unassembled WGS sequence"/>
</dbReference>
<gene>
    <name evidence="1" type="ORF">OMM_05244</name>
</gene>
<organism evidence="1 2">
    <name type="scientific">Candidatus Magnetoglobus multicellularis str. Araruama</name>
    <dbReference type="NCBI Taxonomy" id="890399"/>
    <lineage>
        <taxon>Bacteria</taxon>
        <taxon>Pseudomonadati</taxon>
        <taxon>Thermodesulfobacteriota</taxon>
        <taxon>Desulfobacteria</taxon>
        <taxon>Desulfobacterales</taxon>
        <taxon>Desulfobacteraceae</taxon>
        <taxon>Candidatus Magnetoglobus</taxon>
    </lineage>
</organism>
<proteinExistence type="predicted"/>
<sequence length="127" mass="13249">MSAPFAGAVVSAAKSVNSLIEDYQAGNISLDMFVDLGMMTCAESAIVGICTATGQTLIPVPVLGAVVGSVAGKMLAQLASNQVLGVQQKIQQDMSKLLAKIDAAYADVVHTIDIEFERLGEITKNCF</sequence>
<dbReference type="EMBL" id="ATBP01001490">
    <property type="protein sequence ID" value="ETR67235.1"/>
    <property type="molecule type" value="Genomic_DNA"/>
</dbReference>
<accession>A0A1V1NXH1</accession>
<evidence type="ECO:0000313" key="1">
    <source>
        <dbReference type="EMBL" id="ETR67235.1"/>
    </source>
</evidence>
<dbReference type="AlphaFoldDB" id="A0A1V1NXH1"/>
<name>A0A1V1NXH1_9BACT</name>
<reference evidence="2" key="1">
    <citation type="submission" date="2012-11" db="EMBL/GenBank/DDBJ databases">
        <authorList>
            <person name="Lucero-Rivera Y.E."/>
            <person name="Tovar-Ramirez D."/>
        </authorList>
    </citation>
    <scope>NUCLEOTIDE SEQUENCE [LARGE SCALE GENOMIC DNA]</scope>
    <source>
        <strain evidence="2">Araruama</strain>
    </source>
</reference>
<protein>
    <submittedName>
        <fullName evidence="1">Uncharacterized protein</fullName>
    </submittedName>
</protein>